<sequence>MECNKDEAIKAKELAERKMQNNEFEGAHKIAIKAQRLYPELENINQVLAVCSVHCSAKTNMIGLDKDWYGILQVDRLADEVTIKKQYRKLALVLHPDKNKFPGAEAAFKLIGEANLVLSDKTKRYAYDSKRVSFRGGPPAKPPPHQVNPVAARSNFGLNGFNPQFTTQSNLQKAKTTSSAVDKAFWTSCPFCAVRYQYRREVVNRAVRCQNCAKPFIAYDIGSTNISSGLGSRLPGQQPHLQKEVTNQATATPTVNPAGFPYFQPAGPQRGNTSQVFEDLKSKEKHGKGVGSGPSKVNEMPRGSRVKSRKRSRKQRASESSESFDTTSSDESEDFDMEEKRSNIAGEHGVAINRESVRRSSRRRHDVSYYENEVDDLHMNQANIVPDGKSQENLTPEGPPNGNPNADDEAGSIPNGPKKVEVIIDSESGSDVHIIEDTVDTYTYPDPEFHDFDKDREESCFSADQLWACYDTADGMPRFYAHIKKICSPKFSIQFNWLEIHPDDKIDNDWVMSELPVACGKFKRGKSATVRSVASFSHQVQWEKGKKGAYFIYPRKGEIWALFRRWDISWSYEPDKHRHFKYSIVEVLSDNVDDAGFKVGYLNKLDGYVSLFQGQADSSSSSFFITKNEIYRFSHKIPFFRLSGSEREGVPAGAFELDPAGLPQNQNDIWYPLKRRNRNGQPNVKSPSNSSKPRCSIDVIDDEDDDDDDDDDERPKVQKSPRPVNVAKKK</sequence>
<dbReference type="CDD" id="cd06257">
    <property type="entry name" value="DnaJ"/>
    <property type="match status" value="1"/>
</dbReference>
<dbReference type="Gene3D" id="1.10.287.110">
    <property type="entry name" value="DnaJ domain"/>
    <property type="match status" value="1"/>
</dbReference>
<dbReference type="PANTHER" id="PTHR45089:SF57">
    <property type="entry name" value="DNAJ HEAT SHOCK N-TERMINAL DOMAIN-CONTAINING PROTEIN"/>
    <property type="match status" value="1"/>
</dbReference>
<dbReference type="SMART" id="SM00271">
    <property type="entry name" value="DnaJ"/>
    <property type="match status" value="1"/>
</dbReference>
<keyword evidence="4" id="KW-1185">Reference proteome</keyword>
<dbReference type="Pfam" id="PF11926">
    <property type="entry name" value="DUF3444"/>
    <property type="match status" value="1"/>
</dbReference>
<evidence type="ECO:0000259" key="2">
    <source>
        <dbReference type="PROSITE" id="PS50076"/>
    </source>
</evidence>
<dbReference type="Proteomes" id="UP000249390">
    <property type="component" value="Unassembled WGS sequence"/>
</dbReference>
<feature type="compositionally biased region" description="Low complexity" evidence="1">
    <location>
        <begin position="318"/>
        <end position="327"/>
    </location>
</feature>
<feature type="region of interest" description="Disordered" evidence="1">
    <location>
        <begin position="674"/>
        <end position="730"/>
    </location>
</feature>
<dbReference type="Pfam" id="PF00226">
    <property type="entry name" value="DnaJ"/>
    <property type="match status" value="1"/>
</dbReference>
<organism evidence="3 4">
    <name type="scientific">Cuscuta australis</name>
    <dbReference type="NCBI Taxonomy" id="267555"/>
    <lineage>
        <taxon>Eukaryota</taxon>
        <taxon>Viridiplantae</taxon>
        <taxon>Streptophyta</taxon>
        <taxon>Embryophyta</taxon>
        <taxon>Tracheophyta</taxon>
        <taxon>Spermatophyta</taxon>
        <taxon>Magnoliopsida</taxon>
        <taxon>eudicotyledons</taxon>
        <taxon>Gunneridae</taxon>
        <taxon>Pentapetalae</taxon>
        <taxon>asterids</taxon>
        <taxon>lamiids</taxon>
        <taxon>Solanales</taxon>
        <taxon>Convolvulaceae</taxon>
        <taxon>Cuscuteae</taxon>
        <taxon>Cuscuta</taxon>
        <taxon>Cuscuta subgen. Grammica</taxon>
        <taxon>Cuscuta sect. Cleistogrammica</taxon>
    </lineage>
</organism>
<feature type="region of interest" description="Disordered" evidence="1">
    <location>
        <begin position="252"/>
        <end position="364"/>
    </location>
</feature>
<evidence type="ECO:0000313" key="3">
    <source>
        <dbReference type="EMBL" id="RAL50485.1"/>
    </source>
</evidence>
<feature type="compositionally biased region" description="Low complexity" evidence="1">
    <location>
        <begin position="682"/>
        <end position="693"/>
    </location>
</feature>
<dbReference type="PROSITE" id="PS50076">
    <property type="entry name" value="DNAJ_2"/>
    <property type="match status" value="1"/>
</dbReference>
<name>A0A328DXL7_9ASTE</name>
<dbReference type="AlphaFoldDB" id="A0A328DXL7"/>
<dbReference type="PRINTS" id="PR00625">
    <property type="entry name" value="JDOMAIN"/>
</dbReference>
<dbReference type="InterPro" id="IPR036869">
    <property type="entry name" value="J_dom_sf"/>
</dbReference>
<reference evidence="3 4" key="1">
    <citation type="submission" date="2018-06" db="EMBL/GenBank/DDBJ databases">
        <title>The Genome of Cuscuta australis (Dodder) Provides Insight into the Evolution of Plant Parasitism.</title>
        <authorList>
            <person name="Liu H."/>
        </authorList>
    </citation>
    <scope>NUCLEOTIDE SEQUENCE [LARGE SCALE GENOMIC DNA]</scope>
    <source>
        <strain evidence="4">cv. Yunnan</strain>
        <tissue evidence="3">Vines</tissue>
    </source>
</reference>
<accession>A0A328DXL7</accession>
<feature type="domain" description="J" evidence="2">
    <location>
        <begin position="67"/>
        <end position="131"/>
    </location>
</feature>
<feature type="compositionally biased region" description="Acidic residues" evidence="1">
    <location>
        <begin position="699"/>
        <end position="712"/>
    </location>
</feature>
<dbReference type="PANTHER" id="PTHR45089">
    <property type="entry name" value="DNAJ HEAT SHOCK AMINO-TERMINAL DOMAIN PROTEIN-RELATED"/>
    <property type="match status" value="1"/>
</dbReference>
<feature type="compositionally biased region" description="Basic residues" evidence="1">
    <location>
        <begin position="304"/>
        <end position="315"/>
    </location>
</feature>
<evidence type="ECO:0000256" key="1">
    <source>
        <dbReference type="SAM" id="MobiDB-lite"/>
    </source>
</evidence>
<dbReference type="InterPro" id="IPR024593">
    <property type="entry name" value="DUF3444"/>
</dbReference>
<feature type="region of interest" description="Disordered" evidence="1">
    <location>
        <begin position="386"/>
        <end position="417"/>
    </location>
</feature>
<feature type="compositionally biased region" description="Acidic residues" evidence="1">
    <location>
        <begin position="328"/>
        <end position="337"/>
    </location>
</feature>
<gene>
    <name evidence="3" type="ORF">DM860_016952</name>
</gene>
<proteinExistence type="predicted"/>
<dbReference type="SUPFAM" id="SSF46565">
    <property type="entry name" value="Chaperone J-domain"/>
    <property type="match status" value="1"/>
</dbReference>
<dbReference type="InterPro" id="IPR001623">
    <property type="entry name" value="DnaJ_domain"/>
</dbReference>
<comment type="caution">
    <text evidence="3">The sequence shown here is derived from an EMBL/GenBank/DDBJ whole genome shotgun (WGS) entry which is preliminary data.</text>
</comment>
<protein>
    <recommendedName>
        <fullName evidence="2">J domain-containing protein</fullName>
    </recommendedName>
</protein>
<evidence type="ECO:0000313" key="4">
    <source>
        <dbReference type="Proteomes" id="UP000249390"/>
    </source>
</evidence>
<dbReference type="EMBL" id="NQVE01000060">
    <property type="protein sequence ID" value="RAL50485.1"/>
    <property type="molecule type" value="Genomic_DNA"/>
</dbReference>